<comment type="subcellular location">
    <subcellularLocation>
        <location evidence="1">Cell envelope</location>
    </subcellularLocation>
</comment>
<feature type="signal peptide" evidence="4">
    <location>
        <begin position="1"/>
        <end position="23"/>
    </location>
</feature>
<dbReference type="PANTHER" id="PTHR32347:SF23">
    <property type="entry name" value="BLL5650 PROTEIN"/>
    <property type="match status" value="1"/>
</dbReference>
<evidence type="ECO:0000313" key="7">
    <source>
        <dbReference type="EMBL" id="OOM81499.1"/>
    </source>
</evidence>
<feature type="domain" description="YbhG-like alpha-helical hairpin" evidence="5">
    <location>
        <begin position="88"/>
        <end position="217"/>
    </location>
</feature>
<dbReference type="Gene3D" id="1.10.287.470">
    <property type="entry name" value="Helix hairpin bin"/>
    <property type="match status" value="2"/>
</dbReference>
<feature type="coiled-coil region" evidence="3">
    <location>
        <begin position="90"/>
        <end position="117"/>
    </location>
</feature>
<dbReference type="AlphaFoldDB" id="A0A1S8TV47"/>
<dbReference type="SUPFAM" id="SSF111369">
    <property type="entry name" value="HlyD-like secretion proteins"/>
    <property type="match status" value="2"/>
</dbReference>
<protein>
    <submittedName>
        <fullName evidence="7">Putative multidrug resistance protein EmrK</fullName>
    </submittedName>
</protein>
<dbReference type="GO" id="GO:0030313">
    <property type="term" value="C:cell envelope"/>
    <property type="evidence" value="ECO:0007669"/>
    <property type="project" value="UniProtKB-SubCell"/>
</dbReference>
<evidence type="ECO:0000313" key="8">
    <source>
        <dbReference type="Proteomes" id="UP000190890"/>
    </source>
</evidence>
<proteinExistence type="predicted"/>
<evidence type="ECO:0000256" key="1">
    <source>
        <dbReference type="ARBA" id="ARBA00004196"/>
    </source>
</evidence>
<dbReference type="Pfam" id="PF25954">
    <property type="entry name" value="Beta-barrel_RND_2"/>
    <property type="match status" value="1"/>
</dbReference>
<dbReference type="InterPro" id="IPR058792">
    <property type="entry name" value="Beta-barrel_RND_2"/>
</dbReference>
<feature type="chain" id="PRO_5012774794" evidence="4">
    <location>
        <begin position="24"/>
        <end position="329"/>
    </location>
</feature>
<dbReference type="Gene3D" id="2.40.50.100">
    <property type="match status" value="1"/>
</dbReference>
<gene>
    <name evidence="7" type="primary">emrK_2</name>
    <name evidence="7" type="ORF">CLPUN_10620</name>
</gene>
<dbReference type="Gene3D" id="2.40.30.170">
    <property type="match status" value="1"/>
</dbReference>
<evidence type="ECO:0000256" key="3">
    <source>
        <dbReference type="SAM" id="Coils"/>
    </source>
</evidence>
<dbReference type="InterPro" id="IPR050465">
    <property type="entry name" value="UPF0194_transport"/>
</dbReference>
<dbReference type="STRING" id="29367.CLPUN_10620"/>
<dbReference type="RefSeq" id="WP_077846286.1">
    <property type="nucleotide sequence ID" value="NZ_LZZM01000063.1"/>
</dbReference>
<reference evidence="7 8" key="1">
    <citation type="submission" date="2016-05" db="EMBL/GenBank/DDBJ databases">
        <title>Microbial solvent formation.</title>
        <authorList>
            <person name="Poehlein A."/>
            <person name="Montoya Solano J.D."/>
            <person name="Flitsch S."/>
            <person name="Krabben P."/>
            <person name="Duerre P."/>
            <person name="Daniel R."/>
        </authorList>
    </citation>
    <scope>NUCLEOTIDE SEQUENCE [LARGE SCALE GENOMIC DNA]</scope>
    <source>
        <strain evidence="7 8">DSM 2619</strain>
    </source>
</reference>
<evidence type="ECO:0000256" key="4">
    <source>
        <dbReference type="SAM" id="SignalP"/>
    </source>
</evidence>
<dbReference type="Pfam" id="PF25881">
    <property type="entry name" value="HH_YBHG"/>
    <property type="match status" value="1"/>
</dbReference>
<organism evidence="7 8">
    <name type="scientific">Clostridium puniceum</name>
    <dbReference type="NCBI Taxonomy" id="29367"/>
    <lineage>
        <taxon>Bacteria</taxon>
        <taxon>Bacillati</taxon>
        <taxon>Bacillota</taxon>
        <taxon>Clostridia</taxon>
        <taxon>Eubacteriales</taxon>
        <taxon>Clostridiaceae</taxon>
        <taxon>Clostridium</taxon>
    </lineage>
</organism>
<dbReference type="OrthoDB" id="9810430at2"/>
<name>A0A1S8TV47_9CLOT</name>
<keyword evidence="2 3" id="KW-0175">Coiled coil</keyword>
<evidence type="ECO:0000259" key="6">
    <source>
        <dbReference type="Pfam" id="PF25954"/>
    </source>
</evidence>
<evidence type="ECO:0000256" key="2">
    <source>
        <dbReference type="ARBA" id="ARBA00023054"/>
    </source>
</evidence>
<keyword evidence="4" id="KW-0732">Signal</keyword>
<dbReference type="InterPro" id="IPR059052">
    <property type="entry name" value="HH_YbhG-like"/>
</dbReference>
<comment type="caution">
    <text evidence="7">The sequence shown here is derived from an EMBL/GenBank/DDBJ whole genome shotgun (WGS) entry which is preliminary data.</text>
</comment>
<dbReference type="PROSITE" id="PS51257">
    <property type="entry name" value="PROKAR_LIPOPROTEIN"/>
    <property type="match status" value="1"/>
</dbReference>
<accession>A0A1S8TV47</accession>
<sequence>MKKTMLVGLVIAMMLSISGCSSANSSNLNNISKTTENNTNQTKNKYIMAGKIDTNDQVNIASKISARVSEVFVDIGTKVNAGDAIIKLDIQDLQAQVDQAQAAVNTANANLTNAMNSTRPEQIAQNQATLDSATESYKVANKNYERTKTLVEAGASTQQQLETAHQQLVAAEAQKKSAEEQLNALKNGATETSINVYKAQVEQSEAALKTAQTTLNNGTISSPISGVVNAKSINVGEMASPGVTLASISNANALCVNAYAPLDVIGQLQEGQDVVVKVAEVENIELEGKITVINTKLNSQSRNILVKVALSDPKSQLKPGMLAEVGLKE</sequence>
<feature type="coiled-coil region" evidence="3">
    <location>
        <begin position="161"/>
        <end position="214"/>
    </location>
</feature>
<dbReference type="EMBL" id="LZZM01000063">
    <property type="protein sequence ID" value="OOM81499.1"/>
    <property type="molecule type" value="Genomic_DNA"/>
</dbReference>
<feature type="domain" description="CusB-like beta-barrel" evidence="6">
    <location>
        <begin position="256"/>
        <end position="328"/>
    </location>
</feature>
<dbReference type="Proteomes" id="UP000190890">
    <property type="component" value="Unassembled WGS sequence"/>
</dbReference>
<dbReference type="PANTHER" id="PTHR32347">
    <property type="entry name" value="EFFLUX SYSTEM COMPONENT YKNX-RELATED"/>
    <property type="match status" value="1"/>
</dbReference>
<evidence type="ECO:0000259" key="5">
    <source>
        <dbReference type="Pfam" id="PF25881"/>
    </source>
</evidence>
<keyword evidence="8" id="KW-1185">Reference proteome</keyword>